<name>C5FPT5_ARTOC</name>
<dbReference type="Pfam" id="PF20174">
    <property type="entry name" value="DUF6540"/>
    <property type="match status" value="1"/>
</dbReference>
<proteinExistence type="predicted"/>
<gene>
    <name evidence="1" type="ORF">MCYG_04509</name>
</gene>
<accession>C5FPT5</accession>
<reference evidence="2" key="1">
    <citation type="journal article" date="2012" name="MBio">
        <title>Comparative genome analysis of Trichophyton rubrum and related dermatophytes reveals candidate genes involved in infection.</title>
        <authorList>
            <person name="Martinez D.A."/>
            <person name="Oliver B.G."/>
            <person name="Graeser Y."/>
            <person name="Goldberg J.M."/>
            <person name="Li W."/>
            <person name="Martinez-Rossi N.M."/>
            <person name="Monod M."/>
            <person name="Shelest E."/>
            <person name="Barton R.C."/>
            <person name="Birch E."/>
            <person name="Brakhage A.A."/>
            <person name="Chen Z."/>
            <person name="Gurr S.J."/>
            <person name="Heiman D."/>
            <person name="Heitman J."/>
            <person name="Kosti I."/>
            <person name="Rossi A."/>
            <person name="Saif S."/>
            <person name="Samalova M."/>
            <person name="Saunders C.W."/>
            <person name="Shea T."/>
            <person name="Summerbell R.C."/>
            <person name="Xu J."/>
            <person name="Young S."/>
            <person name="Zeng Q."/>
            <person name="Birren B.W."/>
            <person name="Cuomo C.A."/>
            <person name="White T.C."/>
        </authorList>
    </citation>
    <scope>NUCLEOTIDE SEQUENCE [LARGE SCALE GENOMIC DNA]</scope>
    <source>
        <strain evidence="2">ATCC MYA-4605 / CBS 113480</strain>
    </source>
</reference>
<keyword evidence="2" id="KW-1185">Reference proteome</keyword>
<dbReference type="Proteomes" id="UP000002035">
    <property type="component" value="Unassembled WGS sequence"/>
</dbReference>
<dbReference type="RefSeq" id="XP_002846772.1">
    <property type="nucleotide sequence ID" value="XM_002846726.1"/>
</dbReference>
<dbReference type="eggNOG" id="ENOG502RMND">
    <property type="taxonomic scope" value="Eukaryota"/>
</dbReference>
<evidence type="ECO:0000313" key="1">
    <source>
        <dbReference type="EMBL" id="EEQ31690.1"/>
    </source>
</evidence>
<dbReference type="InterPro" id="IPR046670">
    <property type="entry name" value="DUF6540"/>
</dbReference>
<evidence type="ECO:0000313" key="2">
    <source>
        <dbReference type="Proteomes" id="UP000002035"/>
    </source>
</evidence>
<protein>
    <submittedName>
        <fullName evidence="1">Uncharacterized protein</fullName>
    </submittedName>
</protein>
<organism evidence="1 2">
    <name type="scientific">Arthroderma otae (strain ATCC MYA-4605 / CBS 113480)</name>
    <name type="common">Microsporum canis</name>
    <dbReference type="NCBI Taxonomy" id="554155"/>
    <lineage>
        <taxon>Eukaryota</taxon>
        <taxon>Fungi</taxon>
        <taxon>Dikarya</taxon>
        <taxon>Ascomycota</taxon>
        <taxon>Pezizomycotina</taxon>
        <taxon>Eurotiomycetes</taxon>
        <taxon>Eurotiomycetidae</taxon>
        <taxon>Onygenales</taxon>
        <taxon>Arthrodermataceae</taxon>
        <taxon>Microsporum</taxon>
    </lineage>
</organism>
<dbReference type="OrthoDB" id="37659at2759"/>
<dbReference type="HOGENOM" id="CLU_162127_0_0_1"/>
<dbReference type="VEuPathDB" id="FungiDB:MCYG_04509"/>
<dbReference type="GeneID" id="9229887"/>
<dbReference type="OMA" id="APIHNEY"/>
<sequence length="126" mass="14497">MGSSTRYRYEMRDSNARDSKTLVELIHLCDVDTSQFDAIKEAAETAIIHNEHSGYNCQDYVLELLDALEDRGCIDGNDTAYQERKETVKAKQEGLISNYFRSLAYPKQDNLYHFSHNSNAETQDSY</sequence>
<dbReference type="AlphaFoldDB" id="C5FPT5"/>
<dbReference type="EMBL" id="DS995704">
    <property type="protein sequence ID" value="EEQ31690.1"/>
    <property type="molecule type" value="Genomic_DNA"/>
</dbReference>